<keyword evidence="2" id="KW-1185">Reference proteome</keyword>
<gene>
    <name evidence="1" type="ORF">HJC23_012456</name>
</gene>
<evidence type="ECO:0000313" key="1">
    <source>
        <dbReference type="EMBL" id="KAL3783120.1"/>
    </source>
</evidence>
<protein>
    <submittedName>
        <fullName evidence="1">Uncharacterized protein</fullName>
    </submittedName>
</protein>
<dbReference type="EMBL" id="JABMIG020000268">
    <property type="protein sequence ID" value="KAL3783120.1"/>
    <property type="molecule type" value="Genomic_DNA"/>
</dbReference>
<dbReference type="AlphaFoldDB" id="A0ABD3P9N5"/>
<organism evidence="1 2">
    <name type="scientific">Cyclotella cryptica</name>
    <dbReference type="NCBI Taxonomy" id="29204"/>
    <lineage>
        <taxon>Eukaryota</taxon>
        <taxon>Sar</taxon>
        <taxon>Stramenopiles</taxon>
        <taxon>Ochrophyta</taxon>
        <taxon>Bacillariophyta</taxon>
        <taxon>Coscinodiscophyceae</taxon>
        <taxon>Thalassiosirophycidae</taxon>
        <taxon>Stephanodiscales</taxon>
        <taxon>Stephanodiscaceae</taxon>
        <taxon>Cyclotella</taxon>
    </lineage>
</organism>
<evidence type="ECO:0000313" key="2">
    <source>
        <dbReference type="Proteomes" id="UP001516023"/>
    </source>
</evidence>
<sequence>MTYHLSAHDAMVLASAASSLSRKLSASCMSSLKVDKMKKNISFLGTASSSAAGSGEGSSTKLSMAWSIPAISLPTFPTLTSKDLPVHTLGSWYSEVDPTNKLPVYDDDYENSYSFSSPTDDWPSIYDASSDVSNSRQQPARRRRPLRAIRRVAVRFIEGMARFPHSSY</sequence>
<proteinExistence type="predicted"/>
<reference evidence="1 2" key="1">
    <citation type="journal article" date="2020" name="G3 (Bethesda)">
        <title>Improved Reference Genome for Cyclotella cryptica CCMP332, a Model for Cell Wall Morphogenesis, Salinity Adaptation, and Lipid Production in Diatoms (Bacillariophyta).</title>
        <authorList>
            <person name="Roberts W.R."/>
            <person name="Downey K.M."/>
            <person name="Ruck E.C."/>
            <person name="Traller J.C."/>
            <person name="Alverson A.J."/>
        </authorList>
    </citation>
    <scope>NUCLEOTIDE SEQUENCE [LARGE SCALE GENOMIC DNA]</scope>
    <source>
        <strain evidence="1 2">CCMP332</strain>
    </source>
</reference>
<name>A0ABD3P9N5_9STRA</name>
<dbReference type="Proteomes" id="UP001516023">
    <property type="component" value="Unassembled WGS sequence"/>
</dbReference>
<accession>A0ABD3P9N5</accession>
<comment type="caution">
    <text evidence="1">The sequence shown here is derived from an EMBL/GenBank/DDBJ whole genome shotgun (WGS) entry which is preliminary data.</text>
</comment>